<dbReference type="Pfam" id="PF13462">
    <property type="entry name" value="Thioredoxin_4"/>
    <property type="match status" value="1"/>
</dbReference>
<keyword evidence="4" id="KW-1015">Disulfide bond</keyword>
<organism evidence="8 9">
    <name type="scientific">Candidatus Jacksonbacteria bacterium RIFCSPLOWO2_02_FULL_44_20</name>
    <dbReference type="NCBI Taxonomy" id="1798460"/>
    <lineage>
        <taxon>Bacteria</taxon>
        <taxon>Candidatus Jacksoniibacteriota</taxon>
    </lineage>
</organism>
<dbReference type="Proteomes" id="UP000178315">
    <property type="component" value="Unassembled WGS sequence"/>
</dbReference>
<keyword evidence="6" id="KW-1133">Transmembrane helix</keyword>
<evidence type="ECO:0000256" key="3">
    <source>
        <dbReference type="ARBA" id="ARBA00023002"/>
    </source>
</evidence>
<evidence type="ECO:0000313" key="8">
    <source>
        <dbReference type="EMBL" id="OGY74259.1"/>
    </source>
</evidence>
<evidence type="ECO:0000256" key="5">
    <source>
        <dbReference type="ARBA" id="ARBA00023284"/>
    </source>
</evidence>
<gene>
    <name evidence="8" type="ORF">A3H61_01385</name>
</gene>
<keyword evidence="6" id="KW-0472">Membrane</keyword>
<dbReference type="InterPro" id="IPR013766">
    <property type="entry name" value="Thioredoxin_domain"/>
</dbReference>
<comment type="caution">
    <text evidence="8">The sequence shown here is derived from an EMBL/GenBank/DDBJ whole genome shotgun (WGS) entry which is preliminary data.</text>
</comment>
<dbReference type="PANTHER" id="PTHR13887">
    <property type="entry name" value="GLUTATHIONE S-TRANSFERASE KAPPA"/>
    <property type="match status" value="1"/>
</dbReference>
<comment type="similarity">
    <text evidence="1">Belongs to the thioredoxin family. DsbA subfamily.</text>
</comment>
<dbReference type="Gene3D" id="3.40.30.10">
    <property type="entry name" value="Glutaredoxin"/>
    <property type="match status" value="1"/>
</dbReference>
<keyword evidence="3" id="KW-0560">Oxidoreductase</keyword>
<proteinExistence type="inferred from homology"/>
<feature type="transmembrane region" description="Helical" evidence="6">
    <location>
        <begin position="7"/>
        <end position="27"/>
    </location>
</feature>
<keyword evidence="2" id="KW-0732">Signal</keyword>
<keyword evidence="5" id="KW-0676">Redox-active center</keyword>
<evidence type="ECO:0000259" key="7">
    <source>
        <dbReference type="PROSITE" id="PS51352"/>
    </source>
</evidence>
<evidence type="ECO:0000256" key="1">
    <source>
        <dbReference type="ARBA" id="ARBA00005791"/>
    </source>
</evidence>
<evidence type="ECO:0000256" key="2">
    <source>
        <dbReference type="ARBA" id="ARBA00022729"/>
    </source>
</evidence>
<dbReference type="PROSITE" id="PS51352">
    <property type="entry name" value="THIOREDOXIN_2"/>
    <property type="match status" value="1"/>
</dbReference>
<reference evidence="8 9" key="1">
    <citation type="journal article" date="2016" name="Nat. Commun.">
        <title>Thousands of microbial genomes shed light on interconnected biogeochemical processes in an aquifer system.</title>
        <authorList>
            <person name="Anantharaman K."/>
            <person name="Brown C.T."/>
            <person name="Hug L.A."/>
            <person name="Sharon I."/>
            <person name="Castelle C.J."/>
            <person name="Probst A.J."/>
            <person name="Thomas B.C."/>
            <person name="Singh A."/>
            <person name="Wilkins M.J."/>
            <person name="Karaoz U."/>
            <person name="Brodie E.L."/>
            <person name="Williams K.H."/>
            <person name="Hubbard S.S."/>
            <person name="Banfield J.F."/>
        </authorList>
    </citation>
    <scope>NUCLEOTIDE SEQUENCE [LARGE SCALE GENOMIC DNA]</scope>
</reference>
<dbReference type="EMBL" id="MHJU01000001">
    <property type="protein sequence ID" value="OGY74259.1"/>
    <property type="molecule type" value="Genomic_DNA"/>
</dbReference>
<evidence type="ECO:0000256" key="4">
    <source>
        <dbReference type="ARBA" id="ARBA00023157"/>
    </source>
</evidence>
<feature type="domain" description="Thioredoxin" evidence="7">
    <location>
        <begin position="37"/>
        <end position="226"/>
    </location>
</feature>
<evidence type="ECO:0000256" key="6">
    <source>
        <dbReference type="SAM" id="Phobius"/>
    </source>
</evidence>
<accession>A0A1G2AC99</accession>
<dbReference type="InterPro" id="IPR012336">
    <property type="entry name" value="Thioredoxin-like_fold"/>
</dbReference>
<dbReference type="GO" id="GO:0016491">
    <property type="term" value="F:oxidoreductase activity"/>
    <property type="evidence" value="ECO:0007669"/>
    <property type="project" value="UniProtKB-KW"/>
</dbReference>
<dbReference type="SUPFAM" id="SSF52833">
    <property type="entry name" value="Thioredoxin-like"/>
    <property type="match status" value="1"/>
</dbReference>
<sequence>MKFYLKTWFIFLLVIVVAGLAITVVVLSKVIGEFDFFLAEDGAPALEEKQKDDKAIGFEEGSPTRGNPKAKITVVEFSDFQCPFCRESFGILQDVFQKFPDEIYFQYRHFPLEGADGSHPLAEEAAEASMCANAQGKFWEYHDLIFQNQNRLTIDSFLQFASALQLDTTAFAVCFQTRAFADLVAQDFEDARVLGVKATPTFFVNGVKIEGTLPLSTWEQLIKELS</sequence>
<dbReference type="AlphaFoldDB" id="A0A1G2AC99"/>
<protein>
    <recommendedName>
        <fullName evidence="7">Thioredoxin domain-containing protein</fullName>
    </recommendedName>
</protein>
<evidence type="ECO:0000313" key="9">
    <source>
        <dbReference type="Proteomes" id="UP000178315"/>
    </source>
</evidence>
<name>A0A1G2AC99_9BACT</name>
<dbReference type="PANTHER" id="PTHR13887:SF14">
    <property type="entry name" value="DISULFIDE BOND FORMATION PROTEIN D"/>
    <property type="match status" value="1"/>
</dbReference>
<dbReference type="InterPro" id="IPR036249">
    <property type="entry name" value="Thioredoxin-like_sf"/>
</dbReference>
<keyword evidence="6" id="KW-0812">Transmembrane</keyword>